<dbReference type="SUPFAM" id="SSF50978">
    <property type="entry name" value="WD40 repeat-like"/>
    <property type="match status" value="1"/>
</dbReference>
<dbReference type="STRING" id="1173061.A0A0J9X9R8"/>
<dbReference type="CDD" id="cd00200">
    <property type="entry name" value="WD40"/>
    <property type="match status" value="1"/>
</dbReference>
<dbReference type="InterPro" id="IPR052234">
    <property type="entry name" value="U5_snRNP_Component"/>
</dbReference>
<dbReference type="PROSITE" id="PS50294">
    <property type="entry name" value="WD_REPEATS_REGION"/>
    <property type="match status" value="5"/>
</dbReference>
<dbReference type="EMBL" id="CCBN010000007">
    <property type="protein sequence ID" value="CDO54167.1"/>
    <property type="molecule type" value="Genomic_DNA"/>
</dbReference>
<evidence type="ECO:0000256" key="3">
    <source>
        <dbReference type="PROSITE-ProRule" id="PRU00221"/>
    </source>
</evidence>
<evidence type="ECO:0000313" key="5">
    <source>
        <dbReference type="EMBL" id="CDO54167.1"/>
    </source>
</evidence>
<protein>
    <submittedName>
        <fullName evidence="5">Uncharacterized protein</fullName>
    </submittedName>
</protein>
<feature type="repeat" description="WD" evidence="3">
    <location>
        <begin position="123"/>
        <end position="165"/>
    </location>
</feature>
<feature type="repeat" description="WD" evidence="3">
    <location>
        <begin position="219"/>
        <end position="253"/>
    </location>
</feature>
<keyword evidence="2" id="KW-0677">Repeat</keyword>
<keyword evidence="6" id="KW-1185">Reference proteome</keyword>
<dbReference type="GO" id="GO:0071013">
    <property type="term" value="C:catalytic step 2 spliceosome"/>
    <property type="evidence" value="ECO:0007669"/>
    <property type="project" value="TreeGrafter"/>
</dbReference>
<gene>
    <name evidence="5" type="ORF">BN980_GECA07s00263g</name>
</gene>
<dbReference type="PRINTS" id="PR00320">
    <property type="entry name" value="GPROTEINBRPT"/>
</dbReference>
<dbReference type="PANTHER" id="PTHR44006:SF1">
    <property type="entry name" value="U5 SMALL NUCLEAR RIBONUCLEOPROTEIN 40 KDA PROTEIN"/>
    <property type="match status" value="1"/>
</dbReference>
<dbReference type="PROSITE" id="PS50082">
    <property type="entry name" value="WD_REPEATS_2"/>
    <property type="match status" value="5"/>
</dbReference>
<dbReference type="InterPro" id="IPR015943">
    <property type="entry name" value="WD40/YVTN_repeat-like_dom_sf"/>
</dbReference>
<dbReference type="Proteomes" id="UP000242525">
    <property type="component" value="Unassembled WGS sequence"/>
</dbReference>
<organism evidence="5 6">
    <name type="scientific">Geotrichum candidum</name>
    <name type="common">Oospora lactis</name>
    <name type="synonym">Dipodascus geotrichum</name>
    <dbReference type="NCBI Taxonomy" id="1173061"/>
    <lineage>
        <taxon>Eukaryota</taxon>
        <taxon>Fungi</taxon>
        <taxon>Dikarya</taxon>
        <taxon>Ascomycota</taxon>
        <taxon>Saccharomycotina</taxon>
        <taxon>Dipodascomycetes</taxon>
        <taxon>Dipodascales</taxon>
        <taxon>Dipodascaceae</taxon>
        <taxon>Geotrichum</taxon>
    </lineage>
</organism>
<evidence type="ECO:0000313" key="6">
    <source>
        <dbReference type="Proteomes" id="UP000242525"/>
    </source>
</evidence>
<dbReference type="SMART" id="SM00320">
    <property type="entry name" value="WD40"/>
    <property type="match status" value="7"/>
</dbReference>
<dbReference type="InterPro" id="IPR001680">
    <property type="entry name" value="WD40_rpt"/>
</dbReference>
<dbReference type="InterPro" id="IPR020472">
    <property type="entry name" value="WD40_PAC1"/>
</dbReference>
<dbReference type="PANTHER" id="PTHR44006">
    <property type="entry name" value="U5 SMALL NUCLEAR RIBONUCLEOPROTEIN 40 KDA PROTEIN"/>
    <property type="match status" value="1"/>
</dbReference>
<dbReference type="OrthoDB" id="1068471at2759"/>
<evidence type="ECO:0000256" key="4">
    <source>
        <dbReference type="SAM" id="MobiDB-lite"/>
    </source>
</evidence>
<reference evidence="5" key="1">
    <citation type="submission" date="2014-03" db="EMBL/GenBank/DDBJ databases">
        <authorList>
            <person name="Casaregola S."/>
        </authorList>
    </citation>
    <scope>NUCLEOTIDE SEQUENCE [LARGE SCALE GENOMIC DNA]</scope>
    <source>
        <strain evidence="5">CLIB 918</strain>
    </source>
</reference>
<keyword evidence="1 3" id="KW-0853">WD repeat</keyword>
<accession>A0A0J9X9R8</accession>
<feature type="repeat" description="WD" evidence="3">
    <location>
        <begin position="312"/>
        <end position="345"/>
    </location>
</feature>
<feature type="repeat" description="WD" evidence="3">
    <location>
        <begin position="81"/>
        <end position="122"/>
    </location>
</feature>
<dbReference type="AlphaFoldDB" id="A0A0J9X9R8"/>
<dbReference type="InterPro" id="IPR036322">
    <property type="entry name" value="WD40_repeat_dom_sf"/>
</dbReference>
<sequence>MSLVKRPRLEQDAPSSQSQNSLIKSARKSRLSAPTLELSGHSGPVLAVEYDNSGELLVSSGFQKEIFLWKAYGENEHYATLAGHKNAVLDVKWSRDSRQVFSASADHTVSTFDVDTGVRVHKHTGHSDGVNSLDTVRRGTELIVSGGDDGAIRIWDPREKAALTSLVTPYPVLAVAVDPVGAMVYSAGVDEQISAWDVRKLYSDNSSGNGSAPAPVYTLAGHTDTITSLRVSPDGQTLLSNAMDSTVRTWNVRPFSNGPRALNVYDGAPAGVEQLLLRAKWNADGTRIAAGSGADFTVVIWDSFTRRILHKLPGHKGSVNDVCFSPVEPVIATGSSDATIILGEY</sequence>
<comment type="caution">
    <text evidence="5">The sequence shown here is derived from an EMBL/GenBank/DDBJ whole genome shotgun (WGS) entry which is preliminary data.</text>
</comment>
<dbReference type="GO" id="GO:0003723">
    <property type="term" value="F:RNA binding"/>
    <property type="evidence" value="ECO:0007669"/>
    <property type="project" value="TreeGrafter"/>
</dbReference>
<feature type="repeat" description="WD" evidence="3">
    <location>
        <begin position="38"/>
        <end position="70"/>
    </location>
</feature>
<name>A0A0J9X9R8_GEOCN</name>
<feature type="compositionally biased region" description="Polar residues" evidence="4">
    <location>
        <begin position="13"/>
        <end position="23"/>
    </location>
</feature>
<proteinExistence type="predicted"/>
<evidence type="ECO:0000256" key="1">
    <source>
        <dbReference type="ARBA" id="ARBA00022574"/>
    </source>
</evidence>
<feature type="region of interest" description="Disordered" evidence="4">
    <location>
        <begin position="1"/>
        <end position="26"/>
    </location>
</feature>
<dbReference type="Pfam" id="PF00400">
    <property type="entry name" value="WD40"/>
    <property type="match status" value="6"/>
</dbReference>
<evidence type="ECO:0000256" key="2">
    <source>
        <dbReference type="ARBA" id="ARBA00022737"/>
    </source>
</evidence>
<dbReference type="Gene3D" id="2.130.10.10">
    <property type="entry name" value="YVTN repeat-like/Quinoprotein amine dehydrogenase"/>
    <property type="match status" value="1"/>
</dbReference>